<feature type="chain" id="PRO_5026840713" evidence="1">
    <location>
        <begin position="24"/>
        <end position="357"/>
    </location>
</feature>
<keyword evidence="1" id="KW-0732">Signal</keyword>
<comment type="caution">
    <text evidence="3">The sequence shown here is derived from an EMBL/GenBank/DDBJ whole genome shotgun (WGS) entry which is preliminary data.</text>
</comment>
<feature type="domain" description="Serine aminopeptidase S33" evidence="2">
    <location>
        <begin position="97"/>
        <end position="218"/>
    </location>
</feature>
<dbReference type="InterPro" id="IPR029058">
    <property type="entry name" value="AB_hydrolase_fold"/>
</dbReference>
<gene>
    <name evidence="3" type="ORF">G3569_16315</name>
</gene>
<name>A0A6M1T905_9BACT</name>
<dbReference type="SUPFAM" id="SSF53474">
    <property type="entry name" value="alpha/beta-Hydrolases"/>
    <property type="match status" value="1"/>
</dbReference>
<dbReference type="AlphaFoldDB" id="A0A6M1T905"/>
<keyword evidence="4" id="KW-1185">Reference proteome</keyword>
<accession>A0A6M1T905</accession>
<dbReference type="InterPro" id="IPR000073">
    <property type="entry name" value="AB_hydrolase_1"/>
</dbReference>
<evidence type="ECO:0000313" key="4">
    <source>
        <dbReference type="Proteomes" id="UP000479132"/>
    </source>
</evidence>
<dbReference type="PANTHER" id="PTHR11614">
    <property type="entry name" value="PHOSPHOLIPASE-RELATED"/>
    <property type="match status" value="1"/>
</dbReference>
<evidence type="ECO:0000256" key="1">
    <source>
        <dbReference type="SAM" id="SignalP"/>
    </source>
</evidence>
<evidence type="ECO:0000313" key="3">
    <source>
        <dbReference type="EMBL" id="NGP89925.1"/>
    </source>
</evidence>
<protein>
    <submittedName>
        <fullName evidence="3">Alpha/beta hydrolase</fullName>
    </submittedName>
</protein>
<dbReference type="InterPro" id="IPR051044">
    <property type="entry name" value="MAG_DAG_Lipase"/>
</dbReference>
<reference evidence="3 4" key="1">
    <citation type="submission" date="2020-02" db="EMBL/GenBank/DDBJ databases">
        <title>Aliifodinibius halophilus 2W32, complete genome.</title>
        <authorList>
            <person name="Li Y."/>
            <person name="Wu S."/>
        </authorList>
    </citation>
    <scope>NUCLEOTIDE SEQUENCE [LARGE SCALE GENOMIC DNA]</scope>
    <source>
        <strain evidence="3 4">2W32</strain>
    </source>
</reference>
<keyword evidence="3" id="KW-0378">Hydrolase</keyword>
<sequence length="357" mass="39603">MINKRTKILLFLTIIVFTTNSTAWSQASDSTSVVENALKLIHSPEPEFSAVPQTDTDPQVLADMGFEQVYQNKPYRFNVSDGKTLFAYKYPQENSMTTILLLHGVLSGAFMMNKTAGLLREATDAEVIALDLRGHGQSEGTPGDVEMINQYALDVVDVITAIKKEKSDQRIILAGHSMGGGIALQVAMLKKPDLVDGYLMFAPLLGYKSPTISKSPATKAGRNSQQFMRIHIKRIIGLKMLNSVGNHEYDHLPVLFFNLPDKVPIRTYSYRANESMTPEDYKVGLAAVDKPLLVLVGSNDESFVATEFEPVVTENSDGEVLIIEGATHNGIRHDERAMTTIRKWISNHKLGGYARWQ</sequence>
<organism evidence="3 4">
    <name type="scientific">Fodinibius halophilus</name>
    <dbReference type="NCBI Taxonomy" id="1736908"/>
    <lineage>
        <taxon>Bacteria</taxon>
        <taxon>Pseudomonadati</taxon>
        <taxon>Balneolota</taxon>
        <taxon>Balneolia</taxon>
        <taxon>Balneolales</taxon>
        <taxon>Balneolaceae</taxon>
        <taxon>Fodinibius</taxon>
    </lineage>
</organism>
<dbReference type="PRINTS" id="PR00111">
    <property type="entry name" value="ABHYDROLASE"/>
</dbReference>
<evidence type="ECO:0000259" key="2">
    <source>
        <dbReference type="Pfam" id="PF12146"/>
    </source>
</evidence>
<dbReference type="InterPro" id="IPR022742">
    <property type="entry name" value="Hydrolase_4"/>
</dbReference>
<proteinExistence type="predicted"/>
<dbReference type="Proteomes" id="UP000479132">
    <property type="component" value="Unassembled WGS sequence"/>
</dbReference>
<dbReference type="EMBL" id="JAALLS010000027">
    <property type="protein sequence ID" value="NGP89925.1"/>
    <property type="molecule type" value="Genomic_DNA"/>
</dbReference>
<feature type="signal peptide" evidence="1">
    <location>
        <begin position="1"/>
        <end position="23"/>
    </location>
</feature>
<dbReference type="GO" id="GO:0016787">
    <property type="term" value="F:hydrolase activity"/>
    <property type="evidence" value="ECO:0007669"/>
    <property type="project" value="UniProtKB-KW"/>
</dbReference>
<dbReference type="Gene3D" id="3.40.50.1820">
    <property type="entry name" value="alpha/beta hydrolase"/>
    <property type="match status" value="1"/>
</dbReference>
<dbReference type="Pfam" id="PF12146">
    <property type="entry name" value="Hydrolase_4"/>
    <property type="match status" value="1"/>
</dbReference>